<keyword evidence="3" id="KW-1185">Reference proteome</keyword>
<evidence type="ECO:0000256" key="1">
    <source>
        <dbReference type="SAM" id="SignalP"/>
    </source>
</evidence>
<dbReference type="AlphaFoldDB" id="A0A975MQV3"/>
<reference evidence="2" key="1">
    <citation type="submission" date="2021-04" db="EMBL/GenBank/DDBJ databases">
        <title>Draft genome sequence data of methanotrophic Methylovulum sp. strain S1L and Methylomonas sp. strain S2AM isolated from boreal lake water columns.</title>
        <authorList>
            <person name="Rissanen A.J."/>
            <person name="Mangayil R."/>
            <person name="Svenning M.M."/>
            <person name="Khanongnuch R."/>
        </authorList>
    </citation>
    <scope>NUCLEOTIDE SEQUENCE</scope>
    <source>
        <strain evidence="2">S2AM</strain>
    </source>
</reference>
<gene>
    <name evidence="2" type="ORF">KEF85_04910</name>
</gene>
<keyword evidence="1" id="KW-0732">Signal</keyword>
<dbReference type="Gene3D" id="2.60.120.380">
    <property type="match status" value="1"/>
</dbReference>
<dbReference type="EMBL" id="CP073754">
    <property type="protein sequence ID" value="QWF71814.1"/>
    <property type="molecule type" value="Genomic_DNA"/>
</dbReference>
<dbReference type="NCBIfam" id="NF038127">
    <property type="entry name" value="FDP_fam"/>
    <property type="match status" value="1"/>
</dbReference>
<evidence type="ECO:0000313" key="2">
    <source>
        <dbReference type="EMBL" id="QWF71814.1"/>
    </source>
</evidence>
<evidence type="ECO:0000313" key="3">
    <source>
        <dbReference type="Proteomes" id="UP000676649"/>
    </source>
</evidence>
<name>A0A975MQV3_9GAMM</name>
<organism evidence="2 3">
    <name type="scientific">Methylomonas paludis</name>
    <dbReference type="NCBI Taxonomy" id="1173101"/>
    <lineage>
        <taxon>Bacteria</taxon>
        <taxon>Pseudomonadati</taxon>
        <taxon>Pseudomonadota</taxon>
        <taxon>Gammaproteobacteria</taxon>
        <taxon>Methylococcales</taxon>
        <taxon>Methylococcaceae</taxon>
        <taxon>Methylomonas</taxon>
    </lineage>
</organism>
<feature type="signal peptide" evidence="1">
    <location>
        <begin position="1"/>
        <end position="22"/>
    </location>
</feature>
<protein>
    <submittedName>
        <fullName evidence="2">DVUA0089 family protein</fullName>
    </submittedName>
</protein>
<dbReference type="Proteomes" id="UP000676649">
    <property type="component" value="Chromosome"/>
</dbReference>
<dbReference type="KEGG" id="mpad:KEF85_04910"/>
<dbReference type="RefSeq" id="WP_215583594.1">
    <property type="nucleotide sequence ID" value="NZ_CP073754.1"/>
</dbReference>
<proteinExistence type="predicted"/>
<feature type="chain" id="PRO_5037261715" evidence="1">
    <location>
        <begin position="23"/>
        <end position="222"/>
    </location>
</feature>
<accession>A0A975MQV3</accession>
<sequence>MKKIAFAALLGSCLVLPTSAFCADFDFNGNFGHDNDVREFSFSLGAAANLTLFTSSWVSGRFDPILTLWDSAGNQLFEQDDGGLTGTALSNGTVYQYGEFDNFLVVNLAAGNYVATLTQYDNFSATNQLSAGFLRDSEPFFTSAFGCTNGQFCEGSLVDSQNNPIQLNRSSAWDIHLLNVDSAALIAVPVPEMPISMLLGLAAMAGLSLANTKRFSAKLYTA</sequence>